<comment type="caution">
    <text evidence="2">The sequence shown here is derived from an EMBL/GenBank/DDBJ whole genome shotgun (WGS) entry which is preliminary data.</text>
</comment>
<evidence type="ECO:0000256" key="1">
    <source>
        <dbReference type="SAM" id="MobiDB-lite"/>
    </source>
</evidence>
<dbReference type="EMBL" id="JACBKZ010000008">
    <property type="protein sequence ID" value="KAF5944085.1"/>
    <property type="molecule type" value="Genomic_DNA"/>
</dbReference>
<dbReference type="Proteomes" id="UP000593564">
    <property type="component" value="Unassembled WGS sequence"/>
</dbReference>
<keyword evidence="3" id="KW-1185">Reference proteome</keyword>
<accession>A0A7J7GV61</accession>
<name>A0A7J7GV61_CAMSI</name>
<reference evidence="3" key="1">
    <citation type="journal article" date="2020" name="Nat. Commun.">
        <title>Genome assembly of wild tea tree DASZ reveals pedigree and selection history of tea varieties.</title>
        <authorList>
            <person name="Zhang W."/>
            <person name="Zhang Y."/>
            <person name="Qiu H."/>
            <person name="Guo Y."/>
            <person name="Wan H."/>
            <person name="Zhang X."/>
            <person name="Scossa F."/>
            <person name="Alseekh S."/>
            <person name="Zhang Q."/>
            <person name="Wang P."/>
            <person name="Xu L."/>
            <person name="Schmidt M.H."/>
            <person name="Jia X."/>
            <person name="Li D."/>
            <person name="Zhu A."/>
            <person name="Guo F."/>
            <person name="Chen W."/>
            <person name="Ni D."/>
            <person name="Usadel B."/>
            <person name="Fernie A.R."/>
            <person name="Wen W."/>
        </authorList>
    </citation>
    <scope>NUCLEOTIDE SEQUENCE [LARGE SCALE GENOMIC DNA]</scope>
    <source>
        <strain evidence="3">cv. G240</strain>
    </source>
</reference>
<proteinExistence type="predicted"/>
<evidence type="ECO:0000313" key="3">
    <source>
        <dbReference type="Proteomes" id="UP000593564"/>
    </source>
</evidence>
<feature type="region of interest" description="Disordered" evidence="1">
    <location>
        <begin position="54"/>
        <end position="76"/>
    </location>
</feature>
<protein>
    <submittedName>
        <fullName evidence="2">Uncharacterized protein</fullName>
    </submittedName>
</protein>
<evidence type="ECO:0000313" key="2">
    <source>
        <dbReference type="EMBL" id="KAF5944085.1"/>
    </source>
</evidence>
<sequence>MSEVTVIKGQRQSMEAYNPSKFIIPASEPKAEVELPESMDVDFLGVDAVKEGFPGKFEEEKGDDAESKGKDEKQEKETKTYPVCYSKIEDWEITDIRESIWTAWKRKLSFIVYYNERELLKSRDAGRIEIHYTLRFTTMWRYMKAQEKENQTDMDKD</sequence>
<organism evidence="2 3">
    <name type="scientific">Camellia sinensis</name>
    <name type="common">Tea plant</name>
    <name type="synonym">Thea sinensis</name>
    <dbReference type="NCBI Taxonomy" id="4442"/>
    <lineage>
        <taxon>Eukaryota</taxon>
        <taxon>Viridiplantae</taxon>
        <taxon>Streptophyta</taxon>
        <taxon>Embryophyta</taxon>
        <taxon>Tracheophyta</taxon>
        <taxon>Spermatophyta</taxon>
        <taxon>Magnoliopsida</taxon>
        <taxon>eudicotyledons</taxon>
        <taxon>Gunneridae</taxon>
        <taxon>Pentapetalae</taxon>
        <taxon>asterids</taxon>
        <taxon>Ericales</taxon>
        <taxon>Theaceae</taxon>
        <taxon>Camellia</taxon>
    </lineage>
</organism>
<feature type="compositionally biased region" description="Basic and acidic residues" evidence="1">
    <location>
        <begin position="56"/>
        <end position="76"/>
    </location>
</feature>
<reference evidence="2 3" key="2">
    <citation type="submission" date="2020-07" db="EMBL/GenBank/DDBJ databases">
        <title>Genome assembly of wild tea tree DASZ reveals pedigree and selection history of tea varieties.</title>
        <authorList>
            <person name="Zhang W."/>
        </authorList>
    </citation>
    <scope>NUCLEOTIDE SEQUENCE [LARGE SCALE GENOMIC DNA]</scope>
    <source>
        <strain evidence="3">cv. G240</strain>
        <tissue evidence="2">Leaf</tissue>
    </source>
</reference>
<dbReference type="AlphaFoldDB" id="A0A7J7GV61"/>
<gene>
    <name evidence="2" type="ORF">HYC85_018162</name>
</gene>